<evidence type="ECO:0000256" key="1">
    <source>
        <dbReference type="ARBA" id="ARBA00023015"/>
    </source>
</evidence>
<sequence length="340" mass="36547">MSGETLRPHRVAVLALDGVTPFDLGIAERVFPAATDPMGRSLYEVATCSLGARPVATSTGYDIRPTHGTERLAWADTLVIPTPTGSSALTDGTLPPALLRELTRAAPDTRLVTICTGSFVLAAAGLLDGRPATTHWAYTQRFGALFPRVQLLPDVLYVDDGDILTSAGGAAGLDLCLHIVRKDHGSAVANRASRSCVVPPWREGGQAQFVEAPVPETSGATTGPTRQWILDHLGEPLALPDLAQHGRMSVRTFTRRFRDETGVSPAQWILQQRIARARQLLETTCLPIEQVATEAGFGSGTTLRQRLRAALGVTPGAYRRTFRHRPAEPRARPECRPAGS</sequence>
<proteinExistence type="predicted"/>
<comment type="caution">
    <text evidence="4">The sequence shown here is derived from an EMBL/GenBank/DDBJ whole genome shotgun (WGS) entry which is preliminary data.</text>
</comment>
<dbReference type="PANTHER" id="PTHR43130">
    <property type="entry name" value="ARAC-FAMILY TRANSCRIPTIONAL REGULATOR"/>
    <property type="match status" value="1"/>
</dbReference>
<reference evidence="4 5" key="1">
    <citation type="submission" date="2020-04" db="EMBL/GenBank/DDBJ databases">
        <title>Phylogenetic Diversity and Antibacterial Activity against Ralstonia solanacearum of Endophytic Actinomycete Isolated from Moss.</title>
        <authorList>
            <person name="Zhuang X."/>
        </authorList>
    </citation>
    <scope>NUCLEOTIDE SEQUENCE [LARGE SCALE GENOMIC DNA]</scope>
    <source>
        <strain evidence="4 5">LD120</strain>
    </source>
</reference>
<dbReference type="EMBL" id="JAAWWP010000010">
    <property type="protein sequence ID" value="NKI42976.1"/>
    <property type="molecule type" value="Genomic_DNA"/>
</dbReference>
<dbReference type="SUPFAM" id="SSF46689">
    <property type="entry name" value="Homeodomain-like"/>
    <property type="match status" value="2"/>
</dbReference>
<dbReference type="Pfam" id="PF01965">
    <property type="entry name" value="DJ-1_PfpI"/>
    <property type="match status" value="1"/>
</dbReference>
<dbReference type="InterPro" id="IPR052158">
    <property type="entry name" value="INH-QAR"/>
</dbReference>
<dbReference type="Gene3D" id="1.10.10.60">
    <property type="entry name" value="Homeodomain-like"/>
    <property type="match status" value="1"/>
</dbReference>
<protein>
    <submittedName>
        <fullName evidence="4">Helix-turn-helix domain-containing protein</fullName>
    </submittedName>
</protein>
<dbReference type="Proteomes" id="UP000772196">
    <property type="component" value="Unassembled WGS sequence"/>
</dbReference>
<accession>A0ABX1H7I1</accession>
<dbReference type="Gene3D" id="3.40.50.880">
    <property type="match status" value="1"/>
</dbReference>
<name>A0ABX1H7I1_9ACTN</name>
<dbReference type="RefSeq" id="WP_168540531.1">
    <property type="nucleotide sequence ID" value="NZ_JAAWWP010000010.1"/>
</dbReference>
<dbReference type="PANTHER" id="PTHR43130:SF3">
    <property type="entry name" value="HTH-TYPE TRANSCRIPTIONAL REGULATOR RV1931C"/>
    <property type="match status" value="1"/>
</dbReference>
<keyword evidence="5" id="KW-1185">Reference proteome</keyword>
<evidence type="ECO:0000256" key="2">
    <source>
        <dbReference type="ARBA" id="ARBA00023163"/>
    </source>
</evidence>
<evidence type="ECO:0000313" key="4">
    <source>
        <dbReference type="EMBL" id="NKI42976.1"/>
    </source>
</evidence>
<dbReference type="Pfam" id="PF12833">
    <property type="entry name" value="HTH_18"/>
    <property type="match status" value="1"/>
</dbReference>
<dbReference type="InterPro" id="IPR018060">
    <property type="entry name" value="HTH_AraC"/>
</dbReference>
<dbReference type="InterPro" id="IPR009057">
    <property type="entry name" value="Homeodomain-like_sf"/>
</dbReference>
<dbReference type="SMART" id="SM00342">
    <property type="entry name" value="HTH_ARAC"/>
    <property type="match status" value="1"/>
</dbReference>
<feature type="domain" description="HTH araC/xylS-type" evidence="3">
    <location>
        <begin position="223"/>
        <end position="321"/>
    </location>
</feature>
<keyword evidence="1" id="KW-0805">Transcription regulation</keyword>
<evidence type="ECO:0000313" key="5">
    <source>
        <dbReference type="Proteomes" id="UP000772196"/>
    </source>
</evidence>
<dbReference type="CDD" id="cd03137">
    <property type="entry name" value="GATase1_AraC_1"/>
    <property type="match status" value="1"/>
</dbReference>
<evidence type="ECO:0000259" key="3">
    <source>
        <dbReference type="PROSITE" id="PS01124"/>
    </source>
</evidence>
<dbReference type="SUPFAM" id="SSF52317">
    <property type="entry name" value="Class I glutamine amidotransferase-like"/>
    <property type="match status" value="1"/>
</dbReference>
<dbReference type="InterPro" id="IPR029062">
    <property type="entry name" value="Class_I_gatase-like"/>
</dbReference>
<gene>
    <name evidence="4" type="ORF">HFV08_17375</name>
</gene>
<dbReference type="PROSITE" id="PS01124">
    <property type="entry name" value="HTH_ARAC_FAMILY_2"/>
    <property type="match status" value="1"/>
</dbReference>
<keyword evidence="2" id="KW-0804">Transcription</keyword>
<dbReference type="InterPro" id="IPR002818">
    <property type="entry name" value="DJ-1/PfpI"/>
</dbReference>
<organism evidence="4 5">
    <name type="scientific">Streptomyces physcomitrii</name>
    <dbReference type="NCBI Taxonomy" id="2724184"/>
    <lineage>
        <taxon>Bacteria</taxon>
        <taxon>Bacillati</taxon>
        <taxon>Actinomycetota</taxon>
        <taxon>Actinomycetes</taxon>
        <taxon>Kitasatosporales</taxon>
        <taxon>Streptomycetaceae</taxon>
        <taxon>Streptomyces</taxon>
    </lineage>
</organism>